<dbReference type="EMBL" id="MPGH01000005">
    <property type="protein sequence ID" value="OLN97739.1"/>
    <property type="molecule type" value="Genomic_DNA"/>
</dbReference>
<accession>A0A1Q8S8H2</accession>
<protein>
    <submittedName>
        <fullName evidence="3">Uncharacterized protein</fullName>
    </submittedName>
</protein>
<feature type="signal peptide" evidence="2">
    <location>
        <begin position="1"/>
        <end position="18"/>
    </location>
</feature>
<dbReference type="AlphaFoldDB" id="A0A1Q8S8H2"/>
<feature type="coiled-coil region" evidence="1">
    <location>
        <begin position="60"/>
        <end position="87"/>
    </location>
</feature>
<proteinExistence type="predicted"/>
<evidence type="ECO:0000313" key="3">
    <source>
        <dbReference type="EMBL" id="OLN97739.1"/>
    </source>
</evidence>
<feature type="chain" id="PRO_5012480566" evidence="2">
    <location>
        <begin position="19"/>
        <end position="101"/>
    </location>
</feature>
<dbReference type="Proteomes" id="UP000186583">
    <property type="component" value="Unassembled WGS sequence"/>
</dbReference>
<evidence type="ECO:0000256" key="2">
    <source>
        <dbReference type="SAM" id="SignalP"/>
    </source>
</evidence>
<comment type="caution">
    <text evidence="3">The sequence shown here is derived from an EMBL/GenBank/DDBJ whole genome shotgun (WGS) entry which is preliminary data.</text>
</comment>
<reference evidence="3 4" key="1">
    <citation type="submission" date="2016-11" db="EMBL/GenBank/DDBJ databases">
        <title>Draft Genome Assembly of Colletotrichum chlorophyti a pathogen of herbaceous plants.</title>
        <authorList>
            <person name="Gan P."/>
            <person name="Narusaka M."/>
            <person name="Tsushima A."/>
            <person name="Narusaka Y."/>
            <person name="Takano Y."/>
            <person name="Shirasu K."/>
        </authorList>
    </citation>
    <scope>NUCLEOTIDE SEQUENCE [LARGE SCALE GENOMIC DNA]</scope>
    <source>
        <strain evidence="3 4">NTL11</strain>
    </source>
</reference>
<name>A0A1Q8S8H2_9PEZI</name>
<keyword evidence="4" id="KW-1185">Reference proteome</keyword>
<keyword evidence="1" id="KW-0175">Coiled coil</keyword>
<keyword evidence="2" id="KW-0732">Signal</keyword>
<evidence type="ECO:0000256" key="1">
    <source>
        <dbReference type="SAM" id="Coils"/>
    </source>
</evidence>
<dbReference type="OrthoDB" id="4849698at2759"/>
<gene>
    <name evidence="3" type="ORF">CCHL11_07937</name>
</gene>
<organism evidence="3 4">
    <name type="scientific">Colletotrichum chlorophyti</name>
    <dbReference type="NCBI Taxonomy" id="708187"/>
    <lineage>
        <taxon>Eukaryota</taxon>
        <taxon>Fungi</taxon>
        <taxon>Dikarya</taxon>
        <taxon>Ascomycota</taxon>
        <taxon>Pezizomycotina</taxon>
        <taxon>Sordariomycetes</taxon>
        <taxon>Hypocreomycetidae</taxon>
        <taxon>Glomerellales</taxon>
        <taxon>Glomerellaceae</taxon>
        <taxon>Colletotrichum</taxon>
    </lineage>
</organism>
<sequence>MVSAKSLFIATLLSGVIASPLTAVNISDADTVPPPAIESRNKPSTLENRADCDFSTKERLDNLIQNRQDMKARLDVEIDRRQRMKDQLDRQIRDRQRQLGN</sequence>
<evidence type="ECO:0000313" key="4">
    <source>
        <dbReference type="Proteomes" id="UP000186583"/>
    </source>
</evidence>